<comment type="caution">
    <text evidence="8">The sequence shown here is derived from an EMBL/GenBank/DDBJ whole genome shotgun (WGS) entry which is preliminary data.</text>
</comment>
<evidence type="ECO:0000256" key="2">
    <source>
        <dbReference type="ARBA" id="ARBA00005046"/>
    </source>
</evidence>
<evidence type="ECO:0000313" key="8">
    <source>
        <dbReference type="EMBL" id="MCS3917637.1"/>
    </source>
</evidence>
<keyword evidence="6" id="KW-0500">Molybdenum</keyword>
<evidence type="ECO:0000256" key="1">
    <source>
        <dbReference type="ARBA" id="ARBA00002901"/>
    </source>
</evidence>
<dbReference type="Proteomes" id="UP001204798">
    <property type="component" value="Unassembled WGS sequence"/>
</dbReference>
<dbReference type="InterPro" id="IPR001453">
    <property type="entry name" value="MoaB/Mog_dom"/>
</dbReference>
<accession>A0ABT2EI90</accession>
<comment type="function">
    <text evidence="1 6">Catalyzes the insertion of molybdate into adenylated molybdopterin with the concomitant release of AMP.</text>
</comment>
<keyword evidence="6" id="KW-0479">Metal-binding</keyword>
<dbReference type="Gene3D" id="2.170.190.11">
    <property type="entry name" value="Molybdopterin biosynthesis moea protein, domain 3"/>
    <property type="match status" value="1"/>
</dbReference>
<dbReference type="SMART" id="SM00852">
    <property type="entry name" value="MoCF_biosynth"/>
    <property type="match status" value="1"/>
</dbReference>
<evidence type="ECO:0000313" key="9">
    <source>
        <dbReference type="Proteomes" id="UP001204798"/>
    </source>
</evidence>
<dbReference type="InterPro" id="IPR005110">
    <property type="entry name" value="MoeA_linker/N"/>
</dbReference>
<dbReference type="RefSeq" id="WP_259091873.1">
    <property type="nucleotide sequence ID" value="NZ_CP130454.1"/>
</dbReference>
<dbReference type="SUPFAM" id="SSF63882">
    <property type="entry name" value="MoeA N-terminal region -like"/>
    <property type="match status" value="1"/>
</dbReference>
<reference evidence="8 9" key="1">
    <citation type="submission" date="2022-08" db="EMBL/GenBank/DDBJ databases">
        <title>Bacterial and archaeal communities from various locations to study Microbial Dark Matter (Phase II).</title>
        <authorList>
            <person name="Stepanauskas R."/>
        </authorList>
    </citation>
    <scope>NUCLEOTIDE SEQUENCE [LARGE SCALE GENOMIC DNA]</scope>
    <source>
        <strain evidence="8 9">PD1</strain>
    </source>
</reference>
<dbReference type="InterPro" id="IPR036688">
    <property type="entry name" value="MoeA_C_domain_IV_sf"/>
</dbReference>
<evidence type="ECO:0000259" key="7">
    <source>
        <dbReference type="SMART" id="SM00852"/>
    </source>
</evidence>
<comment type="catalytic activity">
    <reaction evidence="5">
        <text>adenylyl-molybdopterin + molybdate = Mo-molybdopterin + AMP + H(+)</text>
        <dbReference type="Rhea" id="RHEA:35047"/>
        <dbReference type="ChEBI" id="CHEBI:15378"/>
        <dbReference type="ChEBI" id="CHEBI:36264"/>
        <dbReference type="ChEBI" id="CHEBI:62727"/>
        <dbReference type="ChEBI" id="CHEBI:71302"/>
        <dbReference type="ChEBI" id="CHEBI:456215"/>
        <dbReference type="EC" id="2.10.1.1"/>
    </reaction>
</comment>
<organism evidence="8 9">
    <name type="scientific">Candidatus Fervidibacter sacchari</name>
    <dbReference type="NCBI Taxonomy" id="1448929"/>
    <lineage>
        <taxon>Bacteria</taxon>
        <taxon>Candidatus Fervidibacterota</taxon>
        <taxon>Candidatus Fervidibacter</taxon>
    </lineage>
</organism>
<dbReference type="EMBL" id="JANUCP010000001">
    <property type="protein sequence ID" value="MCS3917637.1"/>
    <property type="molecule type" value="Genomic_DNA"/>
</dbReference>
<dbReference type="Pfam" id="PF03454">
    <property type="entry name" value="MoeA_C"/>
    <property type="match status" value="1"/>
</dbReference>
<dbReference type="NCBIfam" id="TIGR00177">
    <property type="entry name" value="molyb_syn"/>
    <property type="match status" value="1"/>
</dbReference>
<dbReference type="PANTHER" id="PTHR10192">
    <property type="entry name" value="MOLYBDOPTERIN BIOSYNTHESIS PROTEIN"/>
    <property type="match status" value="1"/>
</dbReference>
<evidence type="ECO:0000256" key="4">
    <source>
        <dbReference type="ARBA" id="ARBA00023150"/>
    </source>
</evidence>
<dbReference type="Pfam" id="PF00994">
    <property type="entry name" value="MoCF_biosynth"/>
    <property type="match status" value="1"/>
</dbReference>
<evidence type="ECO:0000256" key="6">
    <source>
        <dbReference type="RuleBase" id="RU365090"/>
    </source>
</evidence>
<comment type="pathway">
    <text evidence="2 6">Cofactor biosynthesis; molybdopterin biosynthesis.</text>
</comment>
<protein>
    <recommendedName>
        <fullName evidence="6">Molybdopterin molybdenumtransferase</fullName>
        <ecNumber evidence="6">2.10.1.1</ecNumber>
    </recommendedName>
</protein>
<dbReference type="Gene3D" id="2.40.340.10">
    <property type="entry name" value="MoeA, C-terminal, domain IV"/>
    <property type="match status" value="1"/>
</dbReference>
<comment type="similarity">
    <text evidence="3 6">Belongs to the MoeA family.</text>
</comment>
<sequence length="426" mass="44981">MVELSEIVQQIKSHLPPLKVERVSLPEALGRIVAEDLFAPEDVPSYPRSAMDGYAVRSEDIASASRDNPVILTVVDQIPAGSVPKRPLRKGEAAAIATGAPMPEGADTVVRVEDTKPVNLSDCPFASVGEKVAILVATPKGKNVSPIGEDVRKGELIAAKGQKVTPALIGLLATCGFFELPVFACPSAAVIPTGNELVAVTAKPSIGQVRNSTAWAIAAALRECGVEPSVFEPVRDDVDELSRCFEEAISSFDLVLTCGGVSVGQSDLVKEAWKRLGAKVIFGHLPLRPGKAFLAVTCKGKVALGLSGNPAAALTTFDLILRPAFCDWTGNELGKFIPINAELSAPVSQVNGFWKALRVSLEQRDGKWLANPLKGQLSTVLSSLVQSDGYALIPPGSENLEAGTKVTVLARPSKIALLSRWWANGA</sequence>
<feature type="domain" description="MoaB/Mog" evidence="7">
    <location>
        <begin position="189"/>
        <end position="327"/>
    </location>
</feature>
<comment type="cofactor">
    <cofactor evidence="6">
        <name>Mg(2+)</name>
        <dbReference type="ChEBI" id="CHEBI:18420"/>
    </cofactor>
</comment>
<keyword evidence="4 6" id="KW-0501">Molybdenum cofactor biosynthesis</keyword>
<dbReference type="InterPro" id="IPR036135">
    <property type="entry name" value="MoeA_linker/N_sf"/>
</dbReference>
<dbReference type="PANTHER" id="PTHR10192:SF5">
    <property type="entry name" value="GEPHYRIN"/>
    <property type="match status" value="1"/>
</dbReference>
<dbReference type="NCBIfam" id="NF045515">
    <property type="entry name" value="Glp_gephyrin"/>
    <property type="match status" value="1"/>
</dbReference>
<evidence type="ECO:0000256" key="5">
    <source>
        <dbReference type="ARBA" id="ARBA00047317"/>
    </source>
</evidence>
<dbReference type="Gene3D" id="3.40.980.10">
    <property type="entry name" value="MoaB/Mog-like domain"/>
    <property type="match status" value="1"/>
</dbReference>
<dbReference type="SUPFAM" id="SSF63867">
    <property type="entry name" value="MoeA C-terminal domain-like"/>
    <property type="match status" value="1"/>
</dbReference>
<evidence type="ECO:0000256" key="3">
    <source>
        <dbReference type="ARBA" id="ARBA00010763"/>
    </source>
</evidence>
<dbReference type="Pfam" id="PF03453">
    <property type="entry name" value="MoeA_N"/>
    <property type="match status" value="1"/>
</dbReference>
<dbReference type="Gene3D" id="3.90.105.10">
    <property type="entry name" value="Molybdopterin biosynthesis moea protein, domain 2"/>
    <property type="match status" value="1"/>
</dbReference>
<dbReference type="InterPro" id="IPR036425">
    <property type="entry name" value="MoaB/Mog-like_dom_sf"/>
</dbReference>
<name>A0ABT2EI90_9BACT</name>
<dbReference type="InterPro" id="IPR038987">
    <property type="entry name" value="MoeA-like"/>
</dbReference>
<gene>
    <name evidence="8" type="ORF">M2350_000034</name>
</gene>
<keyword evidence="6 8" id="KW-0808">Transferase</keyword>
<dbReference type="SUPFAM" id="SSF53218">
    <property type="entry name" value="Molybdenum cofactor biosynthesis proteins"/>
    <property type="match status" value="1"/>
</dbReference>
<dbReference type="CDD" id="cd00887">
    <property type="entry name" value="MoeA"/>
    <property type="match status" value="1"/>
</dbReference>
<proteinExistence type="inferred from homology"/>
<dbReference type="InterPro" id="IPR005111">
    <property type="entry name" value="MoeA_C_domain_IV"/>
</dbReference>
<dbReference type="GO" id="GO:0061599">
    <property type="term" value="F:molybdopterin molybdotransferase activity"/>
    <property type="evidence" value="ECO:0007669"/>
    <property type="project" value="UniProtKB-EC"/>
</dbReference>
<keyword evidence="6" id="KW-0460">Magnesium</keyword>
<dbReference type="EC" id="2.10.1.1" evidence="6"/>
<keyword evidence="9" id="KW-1185">Reference proteome</keyword>